<evidence type="ECO:0000313" key="2">
    <source>
        <dbReference type="Proteomes" id="UP000185999"/>
    </source>
</evidence>
<gene>
    <name evidence="1" type="ORF">SAMN05421760_105222</name>
</gene>
<dbReference type="AlphaFoldDB" id="A0A1N7M6X0"/>
<reference evidence="2" key="1">
    <citation type="submission" date="2017-01" db="EMBL/GenBank/DDBJ databases">
        <authorList>
            <person name="Varghese N."/>
            <person name="Submissions S."/>
        </authorList>
    </citation>
    <scope>NUCLEOTIDE SEQUENCE [LARGE SCALE GENOMIC DNA]</scope>
    <source>
        <strain evidence="2">DSM 22306</strain>
    </source>
</reference>
<dbReference type="EMBL" id="FTOE01000005">
    <property type="protein sequence ID" value="SIS81830.1"/>
    <property type="molecule type" value="Genomic_DNA"/>
</dbReference>
<sequence length="283" mass="31335">MYRSLLVLLIIVIVITGYLFLPPTGVNDVNNKTTDKTSLQPKTPNLTTLNDKERAQAISKIEKMIAPSEIAIDASTAHHFVTGDQLIRLPATSDARVSILQTNDVENDTSVQTFSVTPPSFTPHSNQPSENNTSLQQIKNIGRPSIGTQIRLKELLDQSDTQGKRIFYIHAVNQNDAQGIWGILQSGLTDTFAKGITISTKKTLVKATIPHFADETLVNSKSSFLGKLLHNKVETTHIYNFQEGLLGQNPNLIKPGQQLIIVTFTEEELLDVYRNFAQQGQTE</sequence>
<evidence type="ECO:0000313" key="1">
    <source>
        <dbReference type="EMBL" id="SIS81830.1"/>
    </source>
</evidence>
<protein>
    <submittedName>
        <fullName evidence="1">Uncharacterized protein</fullName>
    </submittedName>
</protein>
<accession>A0A1N7M6X0</accession>
<dbReference type="OrthoDB" id="6117412at2"/>
<dbReference type="Proteomes" id="UP000185999">
    <property type="component" value="Unassembled WGS sequence"/>
</dbReference>
<name>A0A1N7M6X0_9GAMM</name>
<organism evidence="1 2">
    <name type="scientific">Neptunomonas antarctica</name>
    <dbReference type="NCBI Taxonomy" id="619304"/>
    <lineage>
        <taxon>Bacteria</taxon>
        <taxon>Pseudomonadati</taxon>
        <taxon>Pseudomonadota</taxon>
        <taxon>Gammaproteobacteria</taxon>
        <taxon>Oceanospirillales</taxon>
        <taxon>Oceanospirillaceae</taxon>
        <taxon>Neptunomonas</taxon>
    </lineage>
</organism>
<dbReference type="STRING" id="619304.SAMN05421760_105222"/>
<dbReference type="RefSeq" id="WP_054340257.1">
    <property type="nucleotide sequence ID" value="NZ_FTOE01000005.1"/>
</dbReference>
<keyword evidence="2" id="KW-1185">Reference proteome</keyword>
<proteinExistence type="predicted"/>